<dbReference type="EMBL" id="GBXM01042676">
    <property type="protein sequence ID" value="JAH65901.1"/>
    <property type="molecule type" value="Transcribed_RNA"/>
</dbReference>
<organism evidence="1">
    <name type="scientific">Anguilla anguilla</name>
    <name type="common">European freshwater eel</name>
    <name type="synonym">Muraena anguilla</name>
    <dbReference type="NCBI Taxonomy" id="7936"/>
    <lineage>
        <taxon>Eukaryota</taxon>
        <taxon>Metazoa</taxon>
        <taxon>Chordata</taxon>
        <taxon>Craniata</taxon>
        <taxon>Vertebrata</taxon>
        <taxon>Euteleostomi</taxon>
        <taxon>Actinopterygii</taxon>
        <taxon>Neopterygii</taxon>
        <taxon>Teleostei</taxon>
        <taxon>Anguilliformes</taxon>
        <taxon>Anguillidae</taxon>
        <taxon>Anguilla</taxon>
    </lineage>
</organism>
<accession>A0A0E9UJM1</accession>
<protein>
    <submittedName>
        <fullName evidence="1">Uncharacterized protein</fullName>
    </submittedName>
</protein>
<evidence type="ECO:0000313" key="1">
    <source>
        <dbReference type="EMBL" id="JAH65901.1"/>
    </source>
</evidence>
<proteinExistence type="predicted"/>
<reference evidence="1" key="2">
    <citation type="journal article" date="2015" name="Fish Shellfish Immunol.">
        <title>Early steps in the European eel (Anguilla anguilla)-Vibrio vulnificus interaction in the gills: Role of the RtxA13 toxin.</title>
        <authorList>
            <person name="Callol A."/>
            <person name="Pajuelo D."/>
            <person name="Ebbesson L."/>
            <person name="Teles M."/>
            <person name="MacKenzie S."/>
            <person name="Amaro C."/>
        </authorList>
    </citation>
    <scope>NUCLEOTIDE SEQUENCE</scope>
</reference>
<dbReference type="AlphaFoldDB" id="A0A0E9UJM1"/>
<reference evidence="1" key="1">
    <citation type="submission" date="2014-11" db="EMBL/GenBank/DDBJ databases">
        <authorList>
            <person name="Amaro Gonzalez C."/>
        </authorList>
    </citation>
    <scope>NUCLEOTIDE SEQUENCE</scope>
</reference>
<name>A0A0E9UJM1_ANGAN</name>
<sequence length="37" mass="3869">MALCKISIANLNTRPGASGRDIGGYLLVHQAVSRLAT</sequence>